<keyword evidence="2" id="KW-1185">Reference proteome</keyword>
<evidence type="ECO:0000313" key="2">
    <source>
        <dbReference type="Proteomes" id="UP000004290"/>
    </source>
</evidence>
<proteinExistence type="predicted"/>
<name>E0PFX1_STREI</name>
<dbReference type="AlphaFoldDB" id="E0PFX1"/>
<organism evidence="1 2">
    <name type="scientific">Streptococcus equinus ATCC 700338</name>
    <dbReference type="NCBI Taxonomy" id="864569"/>
    <lineage>
        <taxon>Bacteria</taxon>
        <taxon>Bacillati</taxon>
        <taxon>Bacillota</taxon>
        <taxon>Bacilli</taxon>
        <taxon>Lactobacillales</taxon>
        <taxon>Streptococcaceae</taxon>
        <taxon>Streptococcus</taxon>
    </lineage>
</organism>
<protein>
    <submittedName>
        <fullName evidence="1">Uncharacterized protein</fullName>
    </submittedName>
</protein>
<accession>E0PFX1</accession>
<dbReference type="Proteomes" id="UP000004290">
    <property type="component" value="Unassembled WGS sequence"/>
</dbReference>
<dbReference type="EMBL" id="AEEL01000024">
    <property type="protein sequence ID" value="EFM26604.1"/>
    <property type="molecule type" value="Genomic_DNA"/>
</dbReference>
<gene>
    <name evidence="1" type="ORF">HMPREF9319_1744</name>
</gene>
<evidence type="ECO:0000313" key="1">
    <source>
        <dbReference type="EMBL" id="EFM26604.1"/>
    </source>
</evidence>
<sequence>MFEKENFRLEDILLDLTIDSEKIVEKNYIRATIRITSETE</sequence>
<comment type="caution">
    <text evidence="1">The sequence shown here is derived from an EMBL/GenBank/DDBJ whole genome shotgun (WGS) entry which is preliminary data.</text>
</comment>
<dbReference type="HOGENOM" id="CLU_3297142_0_0_9"/>
<reference evidence="1 2" key="1">
    <citation type="submission" date="2010-07" db="EMBL/GenBank/DDBJ databases">
        <authorList>
            <person name="Muzny D."/>
            <person name="Qin X."/>
            <person name="Deng J."/>
            <person name="Jiang H."/>
            <person name="Liu Y."/>
            <person name="Qu J."/>
            <person name="Song X.-Z."/>
            <person name="Zhang L."/>
            <person name="Thornton R."/>
            <person name="Coyle M."/>
            <person name="Francisco L."/>
            <person name="Jackson L."/>
            <person name="Javaid M."/>
            <person name="Korchina V."/>
            <person name="Kovar C."/>
            <person name="Mata R."/>
            <person name="Mathew T."/>
            <person name="Ngo R."/>
            <person name="Nguyen L."/>
            <person name="Nguyen N."/>
            <person name="Okwuonu G."/>
            <person name="Ongeri F."/>
            <person name="Pham C."/>
            <person name="Simmons D."/>
            <person name="Wilczek-Boney K."/>
            <person name="Hale W."/>
            <person name="Jakkamsetti A."/>
            <person name="Pham P."/>
            <person name="Ruth R."/>
            <person name="San Lucas F."/>
            <person name="Warren J."/>
            <person name="Zhang J."/>
            <person name="Zhao Z."/>
            <person name="Zhou C."/>
            <person name="Zhu D."/>
            <person name="Lee S."/>
            <person name="Bess C."/>
            <person name="Blankenburg K."/>
            <person name="Forbes L."/>
            <person name="Fu Q."/>
            <person name="Gubbala S."/>
            <person name="Hirani K."/>
            <person name="Jayaseelan J.C."/>
            <person name="Lara F."/>
            <person name="Munidasa M."/>
            <person name="Palculict T."/>
            <person name="Patil S."/>
            <person name="Pu L.-L."/>
            <person name="Saada N."/>
            <person name="Tang L."/>
            <person name="Weissenberger G."/>
            <person name="Zhu Y."/>
            <person name="Hemphill L."/>
            <person name="Shang Y."/>
            <person name="Youmans B."/>
            <person name="Ayvaz T."/>
            <person name="Ross M."/>
            <person name="Santibanez J."/>
            <person name="Aqrawi P."/>
            <person name="Gross S."/>
            <person name="Joshi V."/>
            <person name="Fowler G."/>
            <person name="Nazareth L."/>
            <person name="Reid J."/>
            <person name="Worley K."/>
            <person name="Petrosino J."/>
            <person name="Highlander S."/>
            <person name="Gibbs R."/>
        </authorList>
    </citation>
    <scope>NUCLEOTIDE SEQUENCE [LARGE SCALE GENOMIC DNA]</scope>
    <source>
        <strain evidence="1 2">ATCC 700338</strain>
    </source>
</reference>